<evidence type="ECO:0000256" key="3">
    <source>
        <dbReference type="ARBA" id="ARBA00022679"/>
    </source>
</evidence>
<evidence type="ECO:0000256" key="2">
    <source>
        <dbReference type="ARBA" id="ARBA00022676"/>
    </source>
</evidence>
<dbReference type="Proteomes" id="UP000230405">
    <property type="component" value="Unassembled WGS sequence"/>
</dbReference>
<gene>
    <name evidence="5" type="ORF">COX77_00375</name>
</gene>
<evidence type="ECO:0000256" key="1">
    <source>
        <dbReference type="ARBA" id="ARBA00006739"/>
    </source>
</evidence>
<keyword evidence="2" id="KW-0328">Glycosyltransferase</keyword>
<comment type="similarity">
    <text evidence="1">Belongs to the glycosyltransferase 2 family.</text>
</comment>
<dbReference type="CDD" id="cd04186">
    <property type="entry name" value="GT_2_like_c"/>
    <property type="match status" value="1"/>
</dbReference>
<evidence type="ECO:0000313" key="6">
    <source>
        <dbReference type="Proteomes" id="UP000230405"/>
    </source>
</evidence>
<dbReference type="SUPFAM" id="SSF53448">
    <property type="entry name" value="Nucleotide-diphospho-sugar transferases"/>
    <property type="match status" value="1"/>
</dbReference>
<feature type="domain" description="Glycosyltransferase 2-like" evidence="4">
    <location>
        <begin position="6"/>
        <end position="118"/>
    </location>
</feature>
<proteinExistence type="inferred from homology"/>
<dbReference type="Pfam" id="PF00535">
    <property type="entry name" value="Glycos_transf_2"/>
    <property type="match status" value="1"/>
</dbReference>
<name>A0A2M7VGG4_9BACT</name>
<evidence type="ECO:0000313" key="5">
    <source>
        <dbReference type="EMBL" id="PIZ99818.1"/>
    </source>
</evidence>
<dbReference type="GO" id="GO:0016757">
    <property type="term" value="F:glycosyltransferase activity"/>
    <property type="evidence" value="ECO:0007669"/>
    <property type="project" value="UniProtKB-KW"/>
</dbReference>
<dbReference type="InterPro" id="IPR029044">
    <property type="entry name" value="Nucleotide-diphossugar_trans"/>
</dbReference>
<dbReference type="InterPro" id="IPR001173">
    <property type="entry name" value="Glyco_trans_2-like"/>
</dbReference>
<keyword evidence="3" id="KW-0808">Transferase</keyword>
<dbReference type="EMBL" id="PFPO01000009">
    <property type="protein sequence ID" value="PIZ99818.1"/>
    <property type="molecule type" value="Genomic_DNA"/>
</dbReference>
<dbReference type="PANTHER" id="PTHR43179">
    <property type="entry name" value="RHAMNOSYLTRANSFERASE WBBL"/>
    <property type="match status" value="1"/>
</dbReference>
<evidence type="ECO:0000259" key="4">
    <source>
        <dbReference type="Pfam" id="PF00535"/>
    </source>
</evidence>
<dbReference type="Gene3D" id="3.90.550.10">
    <property type="entry name" value="Spore Coat Polysaccharide Biosynthesis Protein SpsA, Chain A"/>
    <property type="match status" value="1"/>
</dbReference>
<accession>A0A2M7VGG4</accession>
<dbReference type="PANTHER" id="PTHR43179:SF12">
    <property type="entry name" value="GALACTOFURANOSYLTRANSFERASE GLFT2"/>
    <property type="match status" value="1"/>
</dbReference>
<reference evidence="6" key="1">
    <citation type="submission" date="2017-09" db="EMBL/GenBank/DDBJ databases">
        <title>Depth-based differentiation of microbial function through sediment-hosted aquifers and enrichment of novel symbionts in the deep terrestrial subsurface.</title>
        <authorList>
            <person name="Probst A.J."/>
            <person name="Ladd B."/>
            <person name="Jarett J.K."/>
            <person name="Geller-Mcgrath D.E."/>
            <person name="Sieber C.M.K."/>
            <person name="Emerson J.B."/>
            <person name="Anantharaman K."/>
            <person name="Thomas B.C."/>
            <person name="Malmstrom R."/>
            <person name="Stieglmeier M."/>
            <person name="Klingl A."/>
            <person name="Woyke T."/>
            <person name="Ryan C.M."/>
            <person name="Banfield J.F."/>
        </authorList>
    </citation>
    <scope>NUCLEOTIDE SEQUENCE [LARGE SCALE GENOMIC DNA]</scope>
</reference>
<protein>
    <recommendedName>
        <fullName evidence="4">Glycosyltransferase 2-like domain-containing protein</fullName>
    </recommendedName>
</protein>
<sequence>MKKVLVIIVNFNGYQYISDCLNTLLASGDQNLYDILVVDNHSSDPSLAQVVTNYPMVKTLALTANFGFAGGNNRGIEWGMNQGYQYLFLLNQDTEVSNNWLAPLLVAMDSEATIAAVQPKILLHPEIDKINSIGNIIHFLGFGYCQGNGVVDRPEEQALTEINYCSGAAVLLKTAVLKKIGIFDESMFMYSEDLDLGWRLWLTGFKSIYCPSSTIYHKYKFSKSVSKIYFMERNRIICLLKNYQTKTLLYLLPALLLMEIGQMFYTIKRKWFWQKIKSYYYFTDPQVWLRIYQQRKNLQKIRQVSDGQILRKFSGRISFQEIDNPLLIYIANPIFHYYLSKLRKIIP</sequence>
<organism evidence="5 6">
    <name type="scientific">Candidatus Komeilibacteria bacterium CG_4_10_14_0_2_um_filter_37_10</name>
    <dbReference type="NCBI Taxonomy" id="1974470"/>
    <lineage>
        <taxon>Bacteria</taxon>
        <taxon>Candidatus Komeiliibacteriota</taxon>
    </lineage>
</organism>
<comment type="caution">
    <text evidence="5">The sequence shown here is derived from an EMBL/GenBank/DDBJ whole genome shotgun (WGS) entry which is preliminary data.</text>
</comment>
<dbReference type="AlphaFoldDB" id="A0A2M7VGG4"/>